<evidence type="ECO:0000313" key="3">
    <source>
        <dbReference type="Proteomes" id="UP000824596"/>
    </source>
</evidence>
<dbReference type="Proteomes" id="UP000824596">
    <property type="component" value="Unassembled WGS sequence"/>
</dbReference>
<gene>
    <name evidence="2" type="ORF">HRG_09301</name>
</gene>
<proteinExistence type="predicted"/>
<dbReference type="GeneID" id="68358430"/>
<dbReference type="RefSeq" id="XP_044717032.1">
    <property type="nucleotide sequence ID" value="XM_044867772.1"/>
</dbReference>
<evidence type="ECO:0000256" key="1">
    <source>
        <dbReference type="SAM" id="MobiDB-lite"/>
    </source>
</evidence>
<accession>A0A9P8MS89</accession>
<sequence>MDPEVALATLESTVADLSTRSRSIWSPRCSVPDQLPLAQSFLLATRVAFAGHSWSSPPPSLTRGLEPDEESSDDDDGGAILAAQSLGSQLGRRDVTEEAPRRAMFPLRHLPELCLRW</sequence>
<dbReference type="OrthoDB" id="4986826at2759"/>
<dbReference type="AlphaFoldDB" id="A0A9P8MS89"/>
<comment type="caution">
    <text evidence="2">The sequence shown here is derived from an EMBL/GenBank/DDBJ whole genome shotgun (WGS) entry which is preliminary data.</text>
</comment>
<name>A0A9P8MS89_9HYPO</name>
<organism evidence="2 3">
    <name type="scientific">Hirsutella rhossiliensis</name>
    <dbReference type="NCBI Taxonomy" id="111463"/>
    <lineage>
        <taxon>Eukaryota</taxon>
        <taxon>Fungi</taxon>
        <taxon>Dikarya</taxon>
        <taxon>Ascomycota</taxon>
        <taxon>Pezizomycotina</taxon>
        <taxon>Sordariomycetes</taxon>
        <taxon>Hypocreomycetidae</taxon>
        <taxon>Hypocreales</taxon>
        <taxon>Ophiocordycipitaceae</taxon>
        <taxon>Hirsutella</taxon>
    </lineage>
</organism>
<protein>
    <submittedName>
        <fullName evidence="2">Uncharacterized protein</fullName>
    </submittedName>
</protein>
<reference evidence="2" key="1">
    <citation type="submission" date="2021-09" db="EMBL/GenBank/DDBJ databases">
        <title>A high-quality genome of the endoparasitic fungus Hirsutella rhossiliensis with a comparison of Hirsutella genomes reveals transposable elements contributing to genome size variation.</title>
        <authorList>
            <person name="Lin R."/>
            <person name="Jiao Y."/>
            <person name="Sun X."/>
            <person name="Ling J."/>
            <person name="Xie B."/>
            <person name="Cheng X."/>
        </authorList>
    </citation>
    <scope>NUCLEOTIDE SEQUENCE</scope>
    <source>
        <strain evidence="2">HR02</strain>
    </source>
</reference>
<dbReference type="EMBL" id="JAIZPD010000012">
    <property type="protein sequence ID" value="KAH0959519.1"/>
    <property type="molecule type" value="Genomic_DNA"/>
</dbReference>
<feature type="compositionally biased region" description="Acidic residues" evidence="1">
    <location>
        <begin position="67"/>
        <end position="77"/>
    </location>
</feature>
<evidence type="ECO:0000313" key="2">
    <source>
        <dbReference type="EMBL" id="KAH0959519.1"/>
    </source>
</evidence>
<keyword evidence="3" id="KW-1185">Reference proteome</keyword>
<feature type="region of interest" description="Disordered" evidence="1">
    <location>
        <begin position="51"/>
        <end position="98"/>
    </location>
</feature>